<keyword evidence="3" id="KW-1185">Reference proteome</keyword>
<accession>E1X0H5</accession>
<evidence type="ECO:0000256" key="1">
    <source>
        <dbReference type="SAM" id="SignalP"/>
    </source>
</evidence>
<evidence type="ECO:0000313" key="3">
    <source>
        <dbReference type="Proteomes" id="UP000008963"/>
    </source>
</evidence>
<dbReference type="KEGG" id="bmx:BMS_3251"/>
<protein>
    <submittedName>
        <fullName evidence="2">Exported protein</fullName>
    </submittedName>
</protein>
<sequence length="116" mass="13428">MMKNLILMFLLLMSTTTLAREIHCVVHDVYAPYSDINLYKKKGNKYEMKVFLEDELLLTEQVSFKFSRRARVATFKGQSVEIKTIGLVANMGVRGQFKIQKISKLPYNGLCKLFKD</sequence>
<dbReference type="EMBL" id="FQ312005">
    <property type="protein sequence ID" value="CBW28001.1"/>
    <property type="molecule type" value="Genomic_DNA"/>
</dbReference>
<dbReference type="PATRIC" id="fig|862908.3.peg.3107"/>
<dbReference type="AlphaFoldDB" id="E1X0H5"/>
<dbReference type="RefSeq" id="WP_014245771.1">
    <property type="nucleotide sequence ID" value="NC_016620.1"/>
</dbReference>
<keyword evidence="1" id="KW-0732">Signal</keyword>
<gene>
    <name evidence="2" type="ordered locus">BMS_3251</name>
</gene>
<feature type="signal peptide" evidence="1">
    <location>
        <begin position="1"/>
        <end position="19"/>
    </location>
</feature>
<dbReference type="HOGENOM" id="CLU_2093425_0_0_7"/>
<organism evidence="2 3">
    <name type="scientific">Halobacteriovorax marinus (strain ATCC BAA-682 / DSM 15412 / SJ)</name>
    <name type="common">Bacteriovorax marinus</name>
    <dbReference type="NCBI Taxonomy" id="862908"/>
    <lineage>
        <taxon>Bacteria</taxon>
        <taxon>Pseudomonadati</taxon>
        <taxon>Bdellovibrionota</taxon>
        <taxon>Bacteriovoracia</taxon>
        <taxon>Bacteriovoracales</taxon>
        <taxon>Halobacteriovoraceae</taxon>
        <taxon>Halobacteriovorax</taxon>
    </lineage>
</organism>
<name>E1X0H5_HALMS</name>
<dbReference type="Proteomes" id="UP000008963">
    <property type="component" value="Chromosome"/>
</dbReference>
<feature type="chain" id="PRO_5003154333" evidence="1">
    <location>
        <begin position="20"/>
        <end position="116"/>
    </location>
</feature>
<proteinExistence type="predicted"/>
<dbReference type="STRING" id="862908.BMS_3251"/>
<evidence type="ECO:0000313" key="2">
    <source>
        <dbReference type="EMBL" id="CBW28001.1"/>
    </source>
</evidence>
<reference evidence="3" key="1">
    <citation type="journal article" date="2013" name="ISME J.">
        <title>A small predatory core genome in the divergent marine Bacteriovorax marinus SJ and the terrestrial Bdellovibrio bacteriovorus.</title>
        <authorList>
            <person name="Crossman L.C."/>
            <person name="Chen H."/>
            <person name="Cerdeno-Tarraga A.M."/>
            <person name="Brooks K."/>
            <person name="Quail M.A."/>
            <person name="Pineiro S.A."/>
            <person name="Hobley L."/>
            <person name="Sockett R.E."/>
            <person name="Bentley S.D."/>
            <person name="Parkhill J."/>
            <person name="Williams H.N."/>
            <person name="Stine O.C."/>
        </authorList>
    </citation>
    <scope>NUCLEOTIDE SEQUENCE [LARGE SCALE GENOMIC DNA]</scope>
    <source>
        <strain evidence="3">ATCC BAA-682 / DSM 15412 / SJ</strain>
    </source>
</reference>